<dbReference type="EMBL" id="BMXS01000042">
    <property type="protein sequence ID" value="GGY11165.1"/>
    <property type="molecule type" value="Genomic_DNA"/>
</dbReference>
<evidence type="ECO:0000256" key="2">
    <source>
        <dbReference type="ARBA" id="ARBA00022723"/>
    </source>
</evidence>
<comment type="similarity">
    <text evidence="1">Belongs to the HpcH/HpaI aldolase family.</text>
</comment>
<name>A0ABQ2ZEF2_9GAMM</name>
<gene>
    <name evidence="5" type="ORF">GCM10007160_42770</name>
</gene>
<keyword evidence="6" id="KW-1185">Reference proteome</keyword>
<dbReference type="InterPro" id="IPR005000">
    <property type="entry name" value="Aldolase/citrate-lyase_domain"/>
</dbReference>
<evidence type="ECO:0000256" key="3">
    <source>
        <dbReference type="ARBA" id="ARBA00023239"/>
    </source>
</evidence>
<dbReference type="InterPro" id="IPR015813">
    <property type="entry name" value="Pyrv/PenolPyrv_kinase-like_dom"/>
</dbReference>
<dbReference type="RefSeq" id="WP_189472933.1">
    <property type="nucleotide sequence ID" value="NZ_BMXS01000042.1"/>
</dbReference>
<dbReference type="SUPFAM" id="SSF51621">
    <property type="entry name" value="Phosphoenolpyruvate/pyruvate domain"/>
    <property type="match status" value="1"/>
</dbReference>
<protein>
    <submittedName>
        <fullName evidence="5">Siderophore biosynthesis protein SbnG</fullName>
    </submittedName>
</protein>
<dbReference type="PANTHER" id="PTHR30502:SF0">
    <property type="entry name" value="PHOSPHOENOLPYRUVATE CARBOXYLASE FAMILY PROTEIN"/>
    <property type="match status" value="1"/>
</dbReference>
<dbReference type="PANTHER" id="PTHR30502">
    <property type="entry name" value="2-KETO-3-DEOXY-L-RHAMNONATE ALDOLASE"/>
    <property type="match status" value="1"/>
</dbReference>
<evidence type="ECO:0000256" key="1">
    <source>
        <dbReference type="ARBA" id="ARBA00005568"/>
    </source>
</evidence>
<proteinExistence type="inferred from homology"/>
<keyword evidence="2" id="KW-0479">Metal-binding</keyword>
<dbReference type="Pfam" id="PF03328">
    <property type="entry name" value="HpcH_HpaI"/>
    <property type="match status" value="1"/>
</dbReference>
<evidence type="ECO:0000259" key="4">
    <source>
        <dbReference type="Pfam" id="PF03328"/>
    </source>
</evidence>
<organism evidence="5 6">
    <name type="scientific">Litchfieldella qijiaojingensis</name>
    <dbReference type="NCBI Taxonomy" id="980347"/>
    <lineage>
        <taxon>Bacteria</taxon>
        <taxon>Pseudomonadati</taxon>
        <taxon>Pseudomonadota</taxon>
        <taxon>Gammaproteobacteria</taxon>
        <taxon>Oceanospirillales</taxon>
        <taxon>Halomonadaceae</taxon>
        <taxon>Litchfieldella</taxon>
    </lineage>
</organism>
<dbReference type="InterPro" id="IPR040442">
    <property type="entry name" value="Pyrv_kinase-like_dom_sf"/>
</dbReference>
<dbReference type="InterPro" id="IPR050251">
    <property type="entry name" value="HpcH-HpaI_aldolase"/>
</dbReference>
<keyword evidence="3" id="KW-0456">Lyase</keyword>
<reference evidence="6" key="1">
    <citation type="journal article" date="2019" name="Int. J. Syst. Evol. Microbiol.">
        <title>The Global Catalogue of Microorganisms (GCM) 10K type strain sequencing project: providing services to taxonomists for standard genome sequencing and annotation.</title>
        <authorList>
            <consortium name="The Broad Institute Genomics Platform"/>
            <consortium name="The Broad Institute Genome Sequencing Center for Infectious Disease"/>
            <person name="Wu L."/>
            <person name="Ma J."/>
        </authorList>
    </citation>
    <scope>NUCLEOTIDE SEQUENCE [LARGE SCALE GENOMIC DNA]</scope>
    <source>
        <strain evidence="6">KCTC 22228</strain>
    </source>
</reference>
<accession>A0ABQ2ZEF2</accession>
<sequence>MLGSNPLKCRLAQGDCVYGMLNSVPTPWLVEMLGHAGYDFVVLDMEHLSVNPESVEHMIRAAECTGITPLVRVPGVDPGAIQRALDAGAMGVVVPRVESADQAREVVAAARFQPLGRRGITGGRTTGFGRLPLGDYLKRANDEILVVVMIESPLGVENIDAIVEVAGVDWILEGAMDLAHGLGVAPDTGHHSVRQALDRVAQACARAGRRFCAIPRAEDQHRYWRERGVTSFLVGEDRGILFRRLRDLRASFDLDPAAPATAAGSLPIDRKP</sequence>
<evidence type="ECO:0000313" key="5">
    <source>
        <dbReference type="EMBL" id="GGY11165.1"/>
    </source>
</evidence>
<comment type="caution">
    <text evidence="5">The sequence shown here is derived from an EMBL/GenBank/DDBJ whole genome shotgun (WGS) entry which is preliminary data.</text>
</comment>
<dbReference type="Proteomes" id="UP000653056">
    <property type="component" value="Unassembled WGS sequence"/>
</dbReference>
<feature type="domain" description="HpcH/HpaI aldolase/citrate lyase" evidence="4">
    <location>
        <begin position="26"/>
        <end position="237"/>
    </location>
</feature>
<evidence type="ECO:0000313" key="6">
    <source>
        <dbReference type="Proteomes" id="UP000653056"/>
    </source>
</evidence>
<dbReference type="Gene3D" id="3.20.20.60">
    <property type="entry name" value="Phosphoenolpyruvate-binding domains"/>
    <property type="match status" value="1"/>
</dbReference>